<evidence type="ECO:0000313" key="5">
    <source>
        <dbReference type="Proteomes" id="UP000019593"/>
    </source>
</evidence>
<dbReference type="STRING" id="1294273.roselon_02945"/>
<dbReference type="Proteomes" id="UP000019593">
    <property type="component" value="Chromosome"/>
</dbReference>
<dbReference type="eggNOG" id="COG1028">
    <property type="taxonomic scope" value="Bacteria"/>
</dbReference>
<dbReference type="FunFam" id="3.40.50.720:FF:000084">
    <property type="entry name" value="Short-chain dehydrogenase reductase"/>
    <property type="match status" value="1"/>
</dbReference>
<organism evidence="4 5">
    <name type="scientific">Roseicyclus elongatus DSM 19469</name>
    <dbReference type="NCBI Taxonomy" id="1294273"/>
    <lineage>
        <taxon>Bacteria</taxon>
        <taxon>Pseudomonadati</taxon>
        <taxon>Pseudomonadota</taxon>
        <taxon>Alphaproteobacteria</taxon>
        <taxon>Rhodobacterales</taxon>
        <taxon>Roseobacteraceae</taxon>
        <taxon>Roseicyclus</taxon>
    </lineage>
</organism>
<dbReference type="HOGENOM" id="CLU_672463_0_0_5"/>
<dbReference type="NCBIfam" id="NF009093">
    <property type="entry name" value="PRK12429.1"/>
    <property type="match status" value="1"/>
</dbReference>
<dbReference type="SUPFAM" id="SSF51735">
    <property type="entry name" value="NAD(P)-binding Rossmann-fold domains"/>
    <property type="match status" value="1"/>
</dbReference>
<evidence type="ECO:0000256" key="3">
    <source>
        <dbReference type="SAM" id="MobiDB-lite"/>
    </source>
</evidence>
<dbReference type="EMBL" id="CP004372">
    <property type="protein sequence ID" value="AHM05230.1"/>
    <property type="molecule type" value="Genomic_DNA"/>
</dbReference>
<dbReference type="AlphaFoldDB" id="W8SRR4"/>
<proteinExistence type="inferred from homology"/>
<dbReference type="PANTHER" id="PTHR42879:SF2">
    <property type="entry name" value="3-OXOACYL-[ACYL-CARRIER-PROTEIN] REDUCTASE FABG"/>
    <property type="match status" value="1"/>
</dbReference>
<evidence type="ECO:0000256" key="1">
    <source>
        <dbReference type="ARBA" id="ARBA00006484"/>
    </source>
</evidence>
<dbReference type="EC" id="1.1.1.30" evidence="4"/>
<sequence length="409" mass="42914">MAIITDLSGKTAVITGSNSGIGLGIARELAMAGANVVLNSFTDRDEDHALAEEIARVAGVEARYIKADMSKGKECRKLIEEAGACDILVNNAGIQHVAPIDEFPEEKWDAIIAINLSSAFHTTAAALPMMRKAGWGRVVNIASAHGLTASPYKSAYIAAKHGIVGLTKTTALETAEEPITANAICPGYVLTPLVEAQIPDQMKAHDMDRDTVVREVMLARQPSKDFATVEQMGGDLCLPVFGCGRPDHRHHDQRGWRLDRGLSNCDRRFGGSAPVAGATPPEFSCQDEGAGHGAGETDQPGPAGRRRAWGLYLGRAGPAAGGRGDRDRGDHRHLGGRAERRGGQVGAGAGRAHGGPRQPGVAVGTGGRDHHPCPRAVAGCDRAGGRQSGDRGLAALCLRRRGLATGQPL</sequence>
<reference evidence="4 5" key="1">
    <citation type="submission" date="2013-03" db="EMBL/GenBank/DDBJ databases">
        <authorList>
            <person name="Fiebig A."/>
            <person name="Goeker M."/>
            <person name="Klenk H.-P.P."/>
        </authorList>
    </citation>
    <scope>NUCLEOTIDE SEQUENCE [LARGE SCALE GENOMIC DNA]</scope>
    <source>
        <strain evidence="5">DSM 19469</strain>
    </source>
</reference>
<feature type="region of interest" description="Disordered" evidence="3">
    <location>
        <begin position="272"/>
        <end position="372"/>
    </location>
</feature>
<evidence type="ECO:0000256" key="2">
    <source>
        <dbReference type="RuleBase" id="RU000363"/>
    </source>
</evidence>
<dbReference type="Pfam" id="PF00106">
    <property type="entry name" value="adh_short"/>
    <property type="match status" value="1"/>
</dbReference>
<dbReference type="KEGG" id="red:roselon_02945"/>
<feature type="compositionally biased region" description="Gly residues" evidence="3">
    <location>
        <begin position="343"/>
        <end position="353"/>
    </location>
</feature>
<dbReference type="PANTHER" id="PTHR42879">
    <property type="entry name" value="3-OXOACYL-(ACYL-CARRIER-PROTEIN) REDUCTASE"/>
    <property type="match status" value="1"/>
</dbReference>
<accession>W8SRR4</accession>
<dbReference type="PRINTS" id="PR00080">
    <property type="entry name" value="SDRFAMILY"/>
</dbReference>
<dbReference type="InterPro" id="IPR002347">
    <property type="entry name" value="SDR_fam"/>
</dbReference>
<dbReference type="NCBIfam" id="TIGR01963">
    <property type="entry name" value="PHB_DH"/>
    <property type="match status" value="1"/>
</dbReference>
<name>W8SRR4_9RHOB</name>
<dbReference type="InterPro" id="IPR050259">
    <property type="entry name" value="SDR"/>
</dbReference>
<dbReference type="InterPro" id="IPR011294">
    <property type="entry name" value="3-OHbutyrate_DH"/>
</dbReference>
<feature type="compositionally biased region" description="Basic and acidic residues" evidence="3">
    <location>
        <begin position="323"/>
        <end position="342"/>
    </location>
</feature>
<keyword evidence="4" id="KW-0560">Oxidoreductase</keyword>
<dbReference type="PRINTS" id="PR00081">
    <property type="entry name" value="GDHRDH"/>
</dbReference>
<dbReference type="Gene3D" id="3.40.50.720">
    <property type="entry name" value="NAD(P)-binding Rossmann-like Domain"/>
    <property type="match status" value="1"/>
</dbReference>
<gene>
    <name evidence="4" type="ORF">roselon_02945</name>
</gene>
<dbReference type="PATRIC" id="fig|1294273.3.peg.2907"/>
<protein>
    <submittedName>
        <fullName evidence="4">D-beta-hydroxybutyrate dehydrogenase</fullName>
        <ecNumber evidence="4">1.1.1.30</ecNumber>
    </submittedName>
</protein>
<dbReference type="GO" id="GO:0003858">
    <property type="term" value="F:3-hydroxybutyrate dehydrogenase activity"/>
    <property type="evidence" value="ECO:0007669"/>
    <property type="project" value="UniProtKB-EC"/>
</dbReference>
<dbReference type="InterPro" id="IPR036291">
    <property type="entry name" value="NAD(P)-bd_dom_sf"/>
</dbReference>
<comment type="similarity">
    <text evidence="1 2">Belongs to the short-chain dehydrogenases/reductases (SDR) family.</text>
</comment>
<keyword evidence="5" id="KW-1185">Reference proteome</keyword>
<evidence type="ECO:0000313" key="4">
    <source>
        <dbReference type="EMBL" id="AHM05230.1"/>
    </source>
</evidence>